<dbReference type="PROSITE" id="PS50885">
    <property type="entry name" value="HAMP"/>
    <property type="match status" value="1"/>
</dbReference>
<evidence type="ECO:0000256" key="7">
    <source>
        <dbReference type="ARBA" id="ARBA00022692"/>
    </source>
</evidence>
<dbReference type="SMART" id="SM00304">
    <property type="entry name" value="HAMP"/>
    <property type="match status" value="1"/>
</dbReference>
<organism evidence="15">
    <name type="scientific">freshwater metagenome</name>
    <dbReference type="NCBI Taxonomy" id="449393"/>
    <lineage>
        <taxon>unclassified sequences</taxon>
        <taxon>metagenomes</taxon>
        <taxon>ecological metagenomes</taxon>
    </lineage>
</organism>
<protein>
    <recommendedName>
        <fullName evidence="3">histidine kinase</fullName>
        <ecNumber evidence="3">2.7.13.3</ecNumber>
    </recommendedName>
</protein>
<accession>A0A6J7C3W7</accession>
<evidence type="ECO:0000256" key="9">
    <source>
        <dbReference type="ARBA" id="ARBA00022989"/>
    </source>
</evidence>
<evidence type="ECO:0000256" key="8">
    <source>
        <dbReference type="ARBA" id="ARBA00022777"/>
    </source>
</evidence>
<dbReference type="SMART" id="SM01049">
    <property type="entry name" value="Cache_2"/>
    <property type="match status" value="2"/>
</dbReference>
<dbReference type="Pfam" id="PF08269">
    <property type="entry name" value="dCache_2"/>
    <property type="match status" value="1"/>
</dbReference>
<reference evidence="15" key="1">
    <citation type="submission" date="2020-05" db="EMBL/GenBank/DDBJ databases">
        <authorList>
            <person name="Chiriac C."/>
            <person name="Salcher M."/>
            <person name="Ghai R."/>
            <person name="Kavagutti S V."/>
        </authorList>
    </citation>
    <scope>NUCLEOTIDE SEQUENCE</scope>
</reference>
<keyword evidence="6" id="KW-0808">Transferase</keyword>
<evidence type="ECO:0000256" key="2">
    <source>
        <dbReference type="ARBA" id="ARBA00004651"/>
    </source>
</evidence>
<comment type="catalytic activity">
    <reaction evidence="1">
        <text>ATP + protein L-histidine = ADP + protein N-phospho-L-histidine.</text>
        <dbReference type="EC" id="2.7.13.3"/>
    </reaction>
</comment>
<evidence type="ECO:0000256" key="11">
    <source>
        <dbReference type="ARBA" id="ARBA00023136"/>
    </source>
</evidence>
<proteinExistence type="predicted"/>
<dbReference type="InterPro" id="IPR003660">
    <property type="entry name" value="HAMP_dom"/>
</dbReference>
<evidence type="ECO:0000256" key="13">
    <source>
        <dbReference type="SAM" id="Phobius"/>
    </source>
</evidence>
<keyword evidence="10" id="KW-0902">Two-component regulatory system</keyword>
<keyword evidence="9 13" id="KW-1133">Transmembrane helix</keyword>
<evidence type="ECO:0000256" key="6">
    <source>
        <dbReference type="ARBA" id="ARBA00022679"/>
    </source>
</evidence>
<dbReference type="GO" id="GO:0000160">
    <property type="term" value="P:phosphorelay signal transduction system"/>
    <property type="evidence" value="ECO:0007669"/>
    <property type="project" value="UniProtKB-KW"/>
</dbReference>
<gene>
    <name evidence="15" type="ORF">UFOPK3268_01777</name>
    <name evidence="16" type="ORF">UFOPK3752_00030</name>
    <name evidence="17" type="ORF">UFOPK4150_00520</name>
</gene>
<evidence type="ECO:0000256" key="1">
    <source>
        <dbReference type="ARBA" id="ARBA00000085"/>
    </source>
</evidence>
<comment type="subcellular location">
    <subcellularLocation>
        <location evidence="2">Cell membrane</location>
        <topology evidence="2">Multi-pass membrane protein</topology>
    </subcellularLocation>
</comment>
<sequence>MTTPTPPTQTGTPAAPDASGRGPLLPNLRFASLSARLAMLLGVLLASSAVATAIFSAVSVGQNETTNSRQTTANAHESTRLLVDQANADVERYRVEALATRKIELKNLTMALVAGLDRLRLSTQRGEISDAAAHAAGEKLVYDYRYGSDNYFFAFTPAMVSIVEPNPTFRGDCWNYKDKNGKLFFQDFAKVALGPGEGYVDYVGTRAGATVPADKISFIYYFAPWKWVIGTGVYLDDIATEAAARLEADKKSLGSTLAKIVFSDTGFFFVLDRDGKVLVAPENRSLTSLVDTAWGKSLTSAAVAAVPKTQGPIAHVQADAALRDGHLEPWSVDVSKVSATDWILVSVVPAAELTQAGTSLATRQIILETVVLLLGLGIGLLASRRIVRPVQDLTHAATALSENRFEPTSLDHAAARGDEVGTLARAFQRMGAEVVARERKLREQLTKLSVVIDHKKVERDLGEIVESDFFHDLEARAAALRERGTSDTVVEPDS</sequence>
<feature type="region of interest" description="Disordered" evidence="12">
    <location>
        <begin position="1"/>
        <end position="21"/>
    </location>
</feature>
<dbReference type="EC" id="2.7.13.3" evidence="3"/>
<feature type="transmembrane region" description="Helical" evidence="13">
    <location>
        <begin position="37"/>
        <end position="60"/>
    </location>
</feature>
<keyword evidence="4" id="KW-1003">Cell membrane</keyword>
<dbReference type="EMBL" id="CAFBIZ010000302">
    <property type="protein sequence ID" value="CAB4852722.1"/>
    <property type="molecule type" value="Genomic_DNA"/>
</dbReference>
<evidence type="ECO:0000313" key="17">
    <source>
        <dbReference type="EMBL" id="CAB5025636.1"/>
    </source>
</evidence>
<keyword evidence="11 13" id="KW-0472">Membrane</keyword>
<dbReference type="InterPro" id="IPR004010">
    <property type="entry name" value="Double_Cache_2"/>
</dbReference>
<dbReference type="AlphaFoldDB" id="A0A6J7C3W7"/>
<dbReference type="EMBL" id="CAFBND010000001">
    <property type="protein sequence ID" value="CAB4924331.1"/>
    <property type="molecule type" value="Genomic_DNA"/>
</dbReference>
<evidence type="ECO:0000256" key="4">
    <source>
        <dbReference type="ARBA" id="ARBA00022475"/>
    </source>
</evidence>
<evidence type="ECO:0000256" key="3">
    <source>
        <dbReference type="ARBA" id="ARBA00012438"/>
    </source>
</evidence>
<dbReference type="GO" id="GO:0005886">
    <property type="term" value="C:plasma membrane"/>
    <property type="evidence" value="ECO:0007669"/>
    <property type="project" value="UniProtKB-SubCell"/>
</dbReference>
<evidence type="ECO:0000256" key="10">
    <source>
        <dbReference type="ARBA" id="ARBA00023012"/>
    </source>
</evidence>
<dbReference type="Pfam" id="PF00672">
    <property type="entry name" value="HAMP"/>
    <property type="match status" value="1"/>
</dbReference>
<name>A0A6J7C3W7_9ZZZZ</name>
<evidence type="ECO:0000313" key="15">
    <source>
        <dbReference type="EMBL" id="CAB4852722.1"/>
    </source>
</evidence>
<dbReference type="InterPro" id="IPR050428">
    <property type="entry name" value="TCS_sensor_his_kinase"/>
</dbReference>
<dbReference type="EMBL" id="CAFBPU010000008">
    <property type="protein sequence ID" value="CAB5025636.1"/>
    <property type="molecule type" value="Genomic_DNA"/>
</dbReference>
<evidence type="ECO:0000256" key="12">
    <source>
        <dbReference type="SAM" id="MobiDB-lite"/>
    </source>
</evidence>
<dbReference type="PANTHER" id="PTHR45436:SF5">
    <property type="entry name" value="SENSOR HISTIDINE KINASE TRCS"/>
    <property type="match status" value="1"/>
</dbReference>
<dbReference type="CDD" id="cd06225">
    <property type="entry name" value="HAMP"/>
    <property type="match status" value="1"/>
</dbReference>
<dbReference type="SUPFAM" id="SSF158472">
    <property type="entry name" value="HAMP domain-like"/>
    <property type="match status" value="1"/>
</dbReference>
<feature type="domain" description="HAMP" evidence="14">
    <location>
        <begin position="384"/>
        <end position="439"/>
    </location>
</feature>
<keyword evidence="7 13" id="KW-0812">Transmembrane</keyword>
<dbReference type="GO" id="GO:0004673">
    <property type="term" value="F:protein histidine kinase activity"/>
    <property type="evidence" value="ECO:0007669"/>
    <property type="project" value="UniProtKB-EC"/>
</dbReference>
<dbReference type="Gene3D" id="3.30.450.20">
    <property type="entry name" value="PAS domain"/>
    <property type="match status" value="2"/>
</dbReference>
<keyword evidence="8" id="KW-0418">Kinase</keyword>
<dbReference type="InterPro" id="IPR033480">
    <property type="entry name" value="sCache_2"/>
</dbReference>
<keyword evidence="5" id="KW-0597">Phosphoprotein</keyword>
<dbReference type="PANTHER" id="PTHR45436">
    <property type="entry name" value="SENSOR HISTIDINE KINASE YKOH"/>
    <property type="match status" value="1"/>
</dbReference>
<evidence type="ECO:0000256" key="5">
    <source>
        <dbReference type="ARBA" id="ARBA00022553"/>
    </source>
</evidence>
<dbReference type="Gene3D" id="1.10.8.500">
    <property type="entry name" value="HAMP domain in histidine kinase"/>
    <property type="match status" value="1"/>
</dbReference>
<evidence type="ECO:0000259" key="14">
    <source>
        <dbReference type="PROSITE" id="PS50885"/>
    </source>
</evidence>
<evidence type="ECO:0000313" key="16">
    <source>
        <dbReference type="EMBL" id="CAB4924331.1"/>
    </source>
</evidence>